<proteinExistence type="predicted"/>
<evidence type="ECO:0008006" key="3">
    <source>
        <dbReference type="Google" id="ProtNLM"/>
    </source>
</evidence>
<gene>
    <name evidence="1" type="ordered locus">Turpa_2319</name>
</gene>
<reference evidence="1 2" key="1">
    <citation type="submission" date="2012-06" db="EMBL/GenBank/DDBJ databases">
        <title>The complete chromosome of genome of Turneriella parva DSM 21527.</title>
        <authorList>
            <consortium name="US DOE Joint Genome Institute (JGI-PGF)"/>
            <person name="Lucas S."/>
            <person name="Han J."/>
            <person name="Lapidus A."/>
            <person name="Bruce D."/>
            <person name="Goodwin L."/>
            <person name="Pitluck S."/>
            <person name="Peters L."/>
            <person name="Kyrpides N."/>
            <person name="Mavromatis K."/>
            <person name="Ivanova N."/>
            <person name="Mikhailova N."/>
            <person name="Chertkov O."/>
            <person name="Detter J.C."/>
            <person name="Tapia R."/>
            <person name="Han C."/>
            <person name="Land M."/>
            <person name="Hauser L."/>
            <person name="Markowitz V."/>
            <person name="Cheng J.-F."/>
            <person name="Hugenholtz P."/>
            <person name="Woyke T."/>
            <person name="Wu D."/>
            <person name="Gronow S."/>
            <person name="Wellnitz S."/>
            <person name="Brambilla E."/>
            <person name="Klenk H.-P."/>
            <person name="Eisen J.A."/>
        </authorList>
    </citation>
    <scope>NUCLEOTIDE SEQUENCE [LARGE SCALE GENOMIC DNA]</scope>
    <source>
        <strain evidence="2">ATCC BAA-1111 / DSM 21527 / NCTC 11395 / H</strain>
    </source>
</reference>
<dbReference type="KEGG" id="tpx:Turpa_2319"/>
<dbReference type="RefSeq" id="WP_014803469.1">
    <property type="nucleotide sequence ID" value="NC_018020.1"/>
</dbReference>
<dbReference type="Pfam" id="PF14076">
    <property type="entry name" value="DUF4258"/>
    <property type="match status" value="1"/>
</dbReference>
<sequence>MAVTFEFSGHALQRMFEREIAIEAVKAAVASGEVIAEYPDDRPLASRLILWRSGLEVLHVVAAFDSALQCEIIISVYRPDPALWNDDMRTRR</sequence>
<dbReference type="EMBL" id="CP002959">
    <property type="protein sequence ID" value="AFM12963.1"/>
    <property type="molecule type" value="Genomic_DNA"/>
</dbReference>
<dbReference type="Proteomes" id="UP000006048">
    <property type="component" value="Chromosome"/>
</dbReference>
<organism evidence="1 2">
    <name type="scientific">Turneriella parva (strain ATCC BAA-1111 / DSM 21527 / NCTC 11395 / H)</name>
    <name type="common">Leptospira parva</name>
    <dbReference type="NCBI Taxonomy" id="869212"/>
    <lineage>
        <taxon>Bacteria</taxon>
        <taxon>Pseudomonadati</taxon>
        <taxon>Spirochaetota</taxon>
        <taxon>Spirochaetia</taxon>
        <taxon>Leptospirales</taxon>
        <taxon>Leptospiraceae</taxon>
        <taxon>Turneriella</taxon>
    </lineage>
</organism>
<accession>I4B6Q6</accession>
<protein>
    <recommendedName>
        <fullName evidence="3">DUF4258 domain-containing protein</fullName>
    </recommendedName>
</protein>
<dbReference type="HOGENOM" id="CLU_161787_0_0_12"/>
<dbReference type="STRING" id="869212.Turpa_2319"/>
<dbReference type="AlphaFoldDB" id="I4B6Q6"/>
<evidence type="ECO:0000313" key="2">
    <source>
        <dbReference type="Proteomes" id="UP000006048"/>
    </source>
</evidence>
<dbReference type="InterPro" id="IPR025354">
    <property type="entry name" value="DUF4258"/>
</dbReference>
<dbReference type="OrthoDB" id="964236at2"/>
<keyword evidence="2" id="KW-1185">Reference proteome</keyword>
<evidence type="ECO:0000313" key="1">
    <source>
        <dbReference type="EMBL" id="AFM12963.1"/>
    </source>
</evidence>
<name>I4B6Q6_TURPD</name>